<feature type="transmembrane region" description="Helical" evidence="1">
    <location>
        <begin position="171"/>
        <end position="196"/>
    </location>
</feature>
<keyword evidence="1" id="KW-0472">Membrane</keyword>
<dbReference type="Proteomes" id="UP000184423">
    <property type="component" value="Unassembled WGS sequence"/>
</dbReference>
<dbReference type="GO" id="GO:0005886">
    <property type="term" value="C:plasma membrane"/>
    <property type="evidence" value="ECO:0007669"/>
    <property type="project" value="InterPro"/>
</dbReference>
<keyword evidence="1" id="KW-0812">Transmembrane</keyword>
<reference evidence="3" key="1">
    <citation type="submission" date="2016-11" db="EMBL/GenBank/DDBJ databases">
        <authorList>
            <person name="Varghese N."/>
            <person name="Submissions S."/>
        </authorList>
    </citation>
    <scope>NUCLEOTIDE SEQUENCE [LARGE SCALE GENOMIC DNA]</scope>
    <source>
        <strain evidence="3">DSM 10124</strain>
    </source>
</reference>
<dbReference type="InterPro" id="IPR012651">
    <property type="entry name" value="Thia_Transptr_ThiT"/>
</dbReference>
<proteinExistence type="predicted"/>
<dbReference type="Gene3D" id="1.10.1760.20">
    <property type="match status" value="1"/>
</dbReference>
<name>A0A1M4UUQ1_9CLOT</name>
<feature type="transmembrane region" description="Helical" evidence="1">
    <location>
        <begin position="12"/>
        <end position="31"/>
    </location>
</feature>
<accession>A0A1M4UUQ1</accession>
<feature type="transmembrane region" description="Helical" evidence="1">
    <location>
        <begin position="46"/>
        <end position="65"/>
    </location>
</feature>
<dbReference type="AlphaFoldDB" id="A0A1M4UUQ1"/>
<keyword evidence="3" id="KW-1185">Reference proteome</keyword>
<sequence length="211" mass="23349">MHFFEGLLKIKPYVWAILGALVLIAITSIYLNKSNTKEKKFDTRKITTASLCIALSFVLSYIKIFKLPQGGSITLGSLIPLFIFAYTYGVKDGVIVGAIYGILQFIQEPYIVHWAQVIIDYPLAFGALGLAGLSRKNIPVGMVLGGVGRLFFHVISGVIFFASYAPEGQNVLVYSLVYNLTYLLPDLILCIVIGFIPQFKNAINRLSTERC</sequence>
<protein>
    <submittedName>
        <fullName evidence="2">Thiamine transporter</fullName>
    </submittedName>
</protein>
<evidence type="ECO:0000256" key="1">
    <source>
        <dbReference type="SAM" id="Phobius"/>
    </source>
</evidence>
<dbReference type="GO" id="GO:0015234">
    <property type="term" value="F:thiamine transmembrane transporter activity"/>
    <property type="evidence" value="ECO:0007669"/>
    <property type="project" value="InterPro"/>
</dbReference>
<dbReference type="RefSeq" id="WP_073247968.1">
    <property type="nucleotide sequence ID" value="NZ_FQVG01000009.1"/>
</dbReference>
<feature type="transmembrane region" description="Helical" evidence="1">
    <location>
        <begin position="143"/>
        <end position="165"/>
    </location>
</feature>
<evidence type="ECO:0000313" key="3">
    <source>
        <dbReference type="Proteomes" id="UP000184423"/>
    </source>
</evidence>
<dbReference type="EMBL" id="FQVG01000009">
    <property type="protein sequence ID" value="SHE60377.1"/>
    <property type="molecule type" value="Genomic_DNA"/>
</dbReference>
<organism evidence="2 3">
    <name type="scientific">Caloramator proteoclasticus DSM 10124</name>
    <dbReference type="NCBI Taxonomy" id="1121262"/>
    <lineage>
        <taxon>Bacteria</taxon>
        <taxon>Bacillati</taxon>
        <taxon>Bacillota</taxon>
        <taxon>Clostridia</taxon>
        <taxon>Eubacteriales</taxon>
        <taxon>Clostridiaceae</taxon>
        <taxon>Caloramator</taxon>
    </lineage>
</organism>
<dbReference type="NCBIfam" id="TIGR02357">
    <property type="entry name" value="ECF_ThiT_YuaJ"/>
    <property type="match status" value="1"/>
</dbReference>
<feature type="transmembrane region" description="Helical" evidence="1">
    <location>
        <begin position="110"/>
        <end position="131"/>
    </location>
</feature>
<evidence type="ECO:0000313" key="2">
    <source>
        <dbReference type="EMBL" id="SHE60377.1"/>
    </source>
</evidence>
<dbReference type="Pfam" id="PF09515">
    <property type="entry name" value="Thia_YuaJ"/>
    <property type="match status" value="1"/>
</dbReference>
<keyword evidence="1" id="KW-1133">Transmembrane helix</keyword>
<gene>
    <name evidence="2" type="ORF">SAMN02746091_00737</name>
</gene>
<feature type="transmembrane region" description="Helical" evidence="1">
    <location>
        <begin position="72"/>
        <end position="90"/>
    </location>
</feature>